<keyword evidence="9 19" id="KW-0735">Signal-anchor</keyword>
<evidence type="ECO:0000256" key="13">
    <source>
        <dbReference type="ARBA" id="ARBA00023180"/>
    </source>
</evidence>
<dbReference type="InterPro" id="IPR029044">
    <property type="entry name" value="Nucleotide-diphossugar_trans"/>
</dbReference>
<sequence length="369" mass="41734">MNWLRVAKARYVTRKSFILFLLFTVCSLSVLIGQSSKIRQLKNLVVNRRGLKAAPTADVDQENTQYYAYIPVPRKTEEFFASLKESTLNAALRDTLLRCLSDSDFSEDRSVELVPTKTDDLSPTVYVITPTFRRPEQIPELTRLGQTLRQVKNLHWIVAEDAQVLTPVVRTTVEKMGIPYTLLVAPMPDEYISKPGHKPRGVSNRNAALQWLRSNNITEGVIYFADDDNSYDLELFEEIRKVKKVGMWPVGLVTKFGLSSPVVKNGKIVGFYDGWIGNRKFPVDMASFGVNLSYLSKFPNISMPFSPGYEETGFLRALNITKDDIEPLAENCTKILVWHTQTKKSKPAEKAAGAKHNNTNIPFLLDQIL</sequence>
<dbReference type="EC" id="2.4.1.135" evidence="5 19"/>
<evidence type="ECO:0000256" key="7">
    <source>
        <dbReference type="ARBA" id="ARBA00022692"/>
    </source>
</evidence>
<evidence type="ECO:0000256" key="14">
    <source>
        <dbReference type="ARBA" id="ARBA00023211"/>
    </source>
</evidence>
<feature type="glycosylation site" description="N-linked (GlcNAc...) asparagine" evidence="18">
    <location>
        <position position="331"/>
    </location>
</feature>
<evidence type="ECO:0000256" key="1">
    <source>
        <dbReference type="ARBA" id="ARBA00001936"/>
    </source>
</evidence>
<evidence type="ECO:0000256" key="16">
    <source>
        <dbReference type="PIRSR" id="PIRSR605027-1"/>
    </source>
</evidence>
<keyword evidence="13 18" id="KW-0325">Glycoprotein</keyword>
<evidence type="ECO:0000313" key="20">
    <source>
        <dbReference type="EMBL" id="KAK2728071.1"/>
    </source>
</evidence>
<dbReference type="SUPFAM" id="SSF53448">
    <property type="entry name" value="Nucleotide-diphospho-sugar transferases"/>
    <property type="match status" value="1"/>
</dbReference>
<dbReference type="GO" id="GO:0046872">
    <property type="term" value="F:metal ion binding"/>
    <property type="evidence" value="ECO:0007669"/>
    <property type="project" value="UniProtKB-KW"/>
</dbReference>
<evidence type="ECO:0000256" key="8">
    <source>
        <dbReference type="ARBA" id="ARBA00022723"/>
    </source>
</evidence>
<evidence type="ECO:0000256" key="3">
    <source>
        <dbReference type="ARBA" id="ARBA00004922"/>
    </source>
</evidence>
<organism evidence="20 21">
    <name type="scientific">Artemia franciscana</name>
    <name type="common">Brine shrimp</name>
    <name type="synonym">Artemia sanfranciscana</name>
    <dbReference type="NCBI Taxonomy" id="6661"/>
    <lineage>
        <taxon>Eukaryota</taxon>
        <taxon>Metazoa</taxon>
        <taxon>Ecdysozoa</taxon>
        <taxon>Arthropoda</taxon>
        <taxon>Crustacea</taxon>
        <taxon>Branchiopoda</taxon>
        <taxon>Anostraca</taxon>
        <taxon>Artemiidae</taxon>
        <taxon>Artemia</taxon>
    </lineage>
</organism>
<dbReference type="CDD" id="cd00218">
    <property type="entry name" value="GlcAT-I"/>
    <property type="match status" value="1"/>
</dbReference>
<evidence type="ECO:0000256" key="2">
    <source>
        <dbReference type="ARBA" id="ARBA00004323"/>
    </source>
</evidence>
<keyword evidence="11 19" id="KW-0333">Golgi apparatus</keyword>
<dbReference type="Pfam" id="PF03360">
    <property type="entry name" value="Glyco_transf_43"/>
    <property type="match status" value="1"/>
</dbReference>
<feature type="binding site" evidence="17">
    <location>
        <position position="228"/>
    </location>
    <ligand>
        <name>Mn(2+)</name>
        <dbReference type="ChEBI" id="CHEBI:29035"/>
    </ligand>
</feature>
<dbReference type="Proteomes" id="UP001187531">
    <property type="component" value="Unassembled WGS sequence"/>
</dbReference>
<evidence type="ECO:0000256" key="9">
    <source>
        <dbReference type="ARBA" id="ARBA00022968"/>
    </source>
</evidence>
<keyword evidence="7" id="KW-0812">Transmembrane</keyword>
<dbReference type="Gene3D" id="3.90.550.10">
    <property type="entry name" value="Spore Coat Polysaccharide Biosynthesis Protein SpsA, Chain A"/>
    <property type="match status" value="1"/>
</dbReference>
<dbReference type="PANTHER" id="PTHR10896:SF50">
    <property type="entry name" value="GALACTOSYLGALACTOSYLXYLOSYLPROTEIN 3-BETA-GLUCURONOSYLTRANSFERASE P"/>
    <property type="match status" value="1"/>
</dbReference>
<dbReference type="AlphaFoldDB" id="A0AA88IQ99"/>
<name>A0AA88IQ99_ARTSF</name>
<dbReference type="InterPro" id="IPR005027">
    <property type="entry name" value="Glyco_trans_43"/>
</dbReference>
<dbReference type="GO" id="GO:0000139">
    <property type="term" value="C:Golgi membrane"/>
    <property type="evidence" value="ECO:0007669"/>
    <property type="project" value="UniProtKB-SubCell"/>
</dbReference>
<evidence type="ECO:0000313" key="21">
    <source>
        <dbReference type="Proteomes" id="UP001187531"/>
    </source>
</evidence>
<evidence type="ECO:0000256" key="19">
    <source>
        <dbReference type="RuleBase" id="RU363127"/>
    </source>
</evidence>
<dbReference type="FunFam" id="3.90.550.10:FF:000044">
    <property type="entry name" value="Galactosylgalactosylxylosylprotein 3-beta-glucuronosyltransferase"/>
    <property type="match status" value="1"/>
</dbReference>
<evidence type="ECO:0000256" key="6">
    <source>
        <dbReference type="ARBA" id="ARBA00022679"/>
    </source>
</evidence>
<keyword evidence="8 17" id="KW-0479">Metal-binding</keyword>
<evidence type="ECO:0000256" key="15">
    <source>
        <dbReference type="ARBA" id="ARBA00047979"/>
    </source>
</evidence>
<comment type="cofactor">
    <cofactor evidence="1 17 19">
        <name>Mn(2+)</name>
        <dbReference type="ChEBI" id="CHEBI:29035"/>
    </cofactor>
</comment>
<comment type="pathway">
    <text evidence="3 19">Protein modification; protein glycosylation.</text>
</comment>
<evidence type="ECO:0000256" key="12">
    <source>
        <dbReference type="ARBA" id="ARBA00023136"/>
    </source>
</evidence>
<evidence type="ECO:0000256" key="18">
    <source>
        <dbReference type="PIRSR" id="PIRSR605027-6"/>
    </source>
</evidence>
<dbReference type="GO" id="GO:0050650">
    <property type="term" value="P:chondroitin sulfate proteoglycan biosynthetic process"/>
    <property type="evidence" value="ECO:0007669"/>
    <property type="project" value="TreeGrafter"/>
</dbReference>
<evidence type="ECO:0000256" key="4">
    <source>
        <dbReference type="ARBA" id="ARBA00007706"/>
    </source>
</evidence>
<evidence type="ECO:0000256" key="11">
    <source>
        <dbReference type="ARBA" id="ARBA00023034"/>
    </source>
</evidence>
<keyword evidence="12" id="KW-0472">Membrane</keyword>
<comment type="similarity">
    <text evidence="4 19">Belongs to the glycosyltransferase 43 family.</text>
</comment>
<keyword evidence="14 17" id="KW-0464">Manganese</keyword>
<dbReference type="GO" id="GO:0015018">
    <property type="term" value="F:galactosylgalactosylxylosylprotein 3-beta-glucuronosyltransferase activity"/>
    <property type="evidence" value="ECO:0007669"/>
    <property type="project" value="UniProtKB-UniRule"/>
</dbReference>
<keyword evidence="10" id="KW-1133">Transmembrane helix</keyword>
<comment type="subcellular location">
    <subcellularLocation>
        <location evidence="2 19">Golgi apparatus membrane</location>
        <topology evidence="2 19">Single-pass type II membrane protein</topology>
    </subcellularLocation>
</comment>
<comment type="caution">
    <text evidence="20">The sequence shown here is derived from an EMBL/GenBank/DDBJ whole genome shotgun (WGS) entry which is preliminary data.</text>
</comment>
<dbReference type="PANTHER" id="PTHR10896">
    <property type="entry name" value="GALACTOSYLGALACTOSYLXYLOSYLPROTEIN 3-BETA-GLUCURONOSYLTRANSFERASE BETA-1,3-GLUCURONYLTRANSFERASE"/>
    <property type="match status" value="1"/>
</dbReference>
<evidence type="ECO:0000256" key="10">
    <source>
        <dbReference type="ARBA" id="ARBA00022989"/>
    </source>
</evidence>
<keyword evidence="6 19" id="KW-0808">Transferase</keyword>
<accession>A0AA88IQ99</accession>
<dbReference type="EMBL" id="JAVRJZ010000001">
    <property type="protein sequence ID" value="KAK2728071.1"/>
    <property type="molecule type" value="Genomic_DNA"/>
</dbReference>
<reference evidence="20" key="1">
    <citation type="submission" date="2023-07" db="EMBL/GenBank/DDBJ databases">
        <title>Chromosome-level genome assembly of Artemia franciscana.</title>
        <authorList>
            <person name="Jo E."/>
        </authorList>
    </citation>
    <scope>NUCLEOTIDE SEQUENCE</scope>
    <source>
        <tissue evidence="20">Whole body</tissue>
    </source>
</reference>
<evidence type="ECO:0000256" key="5">
    <source>
        <dbReference type="ARBA" id="ARBA00012641"/>
    </source>
</evidence>
<dbReference type="GO" id="GO:0005975">
    <property type="term" value="P:carbohydrate metabolic process"/>
    <property type="evidence" value="ECO:0007669"/>
    <property type="project" value="TreeGrafter"/>
</dbReference>
<gene>
    <name evidence="20" type="ORF">QYM36_008522</name>
</gene>
<protein>
    <recommendedName>
        <fullName evidence="5 19">Galactosylgalactosylxylosylprotein 3-beta-glucuronosyltransferase</fullName>
        <ecNumber evidence="5 19">2.4.1.135</ecNumber>
    </recommendedName>
</protein>
<proteinExistence type="inferred from homology"/>
<keyword evidence="21" id="KW-1185">Reference proteome</keyword>
<evidence type="ECO:0000256" key="17">
    <source>
        <dbReference type="PIRSR" id="PIRSR605027-3"/>
    </source>
</evidence>
<feature type="active site" description="Proton donor/acceptor" evidence="16">
    <location>
        <position position="311"/>
    </location>
</feature>
<comment type="catalytic activity">
    <reaction evidence="15 19">
        <text>3-O-(beta-D-galactosyl-(1-&gt;3)-beta-D-galactosyl-(1-&gt;4)-beta-D-xylosyl)-L-seryl-[protein] + UDP-alpha-D-glucuronate = 3-O-(beta-D-GlcA-(1-&gt;3)-beta-D-Gal-(1-&gt;3)-beta-D-Gal-(1-&gt;4)-beta-D-Xyl)-L-seryl-[protein] + UDP + H(+)</text>
        <dbReference type="Rhea" id="RHEA:24168"/>
        <dbReference type="Rhea" id="RHEA-COMP:12571"/>
        <dbReference type="Rhea" id="RHEA-COMP:12573"/>
        <dbReference type="ChEBI" id="CHEBI:15378"/>
        <dbReference type="ChEBI" id="CHEBI:58052"/>
        <dbReference type="ChEBI" id="CHEBI:58223"/>
        <dbReference type="ChEBI" id="CHEBI:132090"/>
        <dbReference type="ChEBI" id="CHEBI:132093"/>
        <dbReference type="EC" id="2.4.1.135"/>
    </reaction>
</comment>